<dbReference type="AlphaFoldDB" id="A0A4R2ENC6"/>
<feature type="chain" id="PRO_5020893894" evidence="2">
    <location>
        <begin position="30"/>
        <end position="264"/>
    </location>
</feature>
<evidence type="ECO:0000256" key="2">
    <source>
        <dbReference type="SAM" id="SignalP"/>
    </source>
</evidence>
<gene>
    <name evidence="3" type="ORF">CLV25_103138</name>
</gene>
<proteinExistence type="predicted"/>
<keyword evidence="2" id="KW-0732">Signal</keyword>
<name>A0A4R2ENC6_9BACT</name>
<comment type="caution">
    <text evidence="3">The sequence shown here is derived from an EMBL/GenBank/DDBJ whole genome shotgun (WGS) entry which is preliminary data.</text>
</comment>
<organism evidence="3 4">
    <name type="scientific">Acetobacteroides hydrogenigenes</name>
    <dbReference type="NCBI Taxonomy" id="979970"/>
    <lineage>
        <taxon>Bacteria</taxon>
        <taxon>Pseudomonadati</taxon>
        <taxon>Bacteroidota</taxon>
        <taxon>Bacteroidia</taxon>
        <taxon>Bacteroidales</taxon>
        <taxon>Rikenellaceae</taxon>
        <taxon>Acetobacteroides</taxon>
    </lineage>
</organism>
<dbReference type="InterPro" id="IPR011990">
    <property type="entry name" value="TPR-like_helical_dom_sf"/>
</dbReference>
<dbReference type="Gene3D" id="1.25.40.10">
    <property type="entry name" value="Tetratricopeptide repeat domain"/>
    <property type="match status" value="1"/>
</dbReference>
<reference evidence="3 4" key="1">
    <citation type="submission" date="2019-03" db="EMBL/GenBank/DDBJ databases">
        <title>Genomic Encyclopedia of Archaeal and Bacterial Type Strains, Phase II (KMG-II): from individual species to whole genera.</title>
        <authorList>
            <person name="Goeker M."/>
        </authorList>
    </citation>
    <scope>NUCLEOTIDE SEQUENCE [LARGE SCALE GENOMIC DNA]</scope>
    <source>
        <strain evidence="3 4">RL-C</strain>
    </source>
</reference>
<keyword evidence="4" id="KW-1185">Reference proteome</keyword>
<dbReference type="Proteomes" id="UP000294830">
    <property type="component" value="Unassembled WGS sequence"/>
</dbReference>
<evidence type="ECO:0000256" key="1">
    <source>
        <dbReference type="PROSITE-ProRule" id="PRU00339"/>
    </source>
</evidence>
<feature type="signal peptide" evidence="2">
    <location>
        <begin position="1"/>
        <end position="29"/>
    </location>
</feature>
<evidence type="ECO:0000313" key="4">
    <source>
        <dbReference type="Proteomes" id="UP000294830"/>
    </source>
</evidence>
<feature type="repeat" description="TPR" evidence="1">
    <location>
        <begin position="210"/>
        <end position="243"/>
    </location>
</feature>
<dbReference type="Pfam" id="PF13181">
    <property type="entry name" value="TPR_8"/>
    <property type="match status" value="1"/>
</dbReference>
<protein>
    <submittedName>
        <fullName evidence="3">Tetratricopeptide repeat protein</fullName>
    </submittedName>
</protein>
<dbReference type="InterPro" id="IPR019734">
    <property type="entry name" value="TPR_rpt"/>
</dbReference>
<dbReference type="SUPFAM" id="SSF48452">
    <property type="entry name" value="TPR-like"/>
    <property type="match status" value="1"/>
</dbReference>
<sequence length="264" mass="30428">MINMGRKRFSHAVILISTVILAHCSSAKAQVPLSVDEYRCKIYHSYVEGAMHKWYSTLEVMENHYAKNKADELLIEIIRSYYGYIPYALNKEQNDQATAMLDRAFLYLNSYRNRHPKDAEAISIHSSFLGYRMAIHPIKAVTLGVKCQQLIQQAVRLAPNNPWVLLDQANALLYTPKLFGGDPNLALRTYLKAIALLEKRGNNSCSWNYLNAYINLAYCQINIKQYTAAQQTYNKILTIAPNFKWIKQELMPKLQKKIEEARPH</sequence>
<evidence type="ECO:0000313" key="3">
    <source>
        <dbReference type="EMBL" id="TCN70618.1"/>
    </source>
</evidence>
<dbReference type="EMBL" id="SLWB01000003">
    <property type="protein sequence ID" value="TCN70618.1"/>
    <property type="molecule type" value="Genomic_DNA"/>
</dbReference>
<accession>A0A4R2ENC6</accession>
<keyword evidence="1" id="KW-0802">TPR repeat</keyword>
<dbReference type="PROSITE" id="PS50005">
    <property type="entry name" value="TPR"/>
    <property type="match status" value="1"/>
</dbReference>